<protein>
    <submittedName>
        <fullName evidence="1">Uncharacterized protein</fullName>
    </submittedName>
</protein>
<sequence length="85" mass="9508">MRSSWHSAETAYYLMSRTPTSHICFNATVVAETLSHRGQIAVWNADGKSVMFMSKSLGKSCKAISDYLKDAAKYRKRFKGGTPQN</sequence>
<name>A0A9X8DKP4_APHAT</name>
<dbReference type="Proteomes" id="UP000275652">
    <property type="component" value="Unassembled WGS sequence"/>
</dbReference>
<evidence type="ECO:0000313" key="1">
    <source>
        <dbReference type="EMBL" id="RLN99356.1"/>
    </source>
</evidence>
<organism evidence="1 2">
    <name type="scientific">Aphanomyces astaci</name>
    <name type="common">Crayfish plague agent</name>
    <dbReference type="NCBI Taxonomy" id="112090"/>
    <lineage>
        <taxon>Eukaryota</taxon>
        <taxon>Sar</taxon>
        <taxon>Stramenopiles</taxon>
        <taxon>Oomycota</taxon>
        <taxon>Saprolegniomycetes</taxon>
        <taxon>Saprolegniales</taxon>
        <taxon>Verrucalvaceae</taxon>
        <taxon>Aphanomyces</taxon>
    </lineage>
</organism>
<dbReference type="EMBL" id="QUTI01051345">
    <property type="protein sequence ID" value="RLN99356.1"/>
    <property type="molecule type" value="Genomic_DNA"/>
</dbReference>
<gene>
    <name evidence="1" type="ORF">DYB28_008477</name>
</gene>
<accession>A0A9X8DKP4</accession>
<reference evidence="1 2" key="1">
    <citation type="journal article" date="2018" name="J. Invertebr. Pathol.">
        <title>New genotyping method for the causative agent of crayfish plague (Aphanomyces astaci) based on whole genome data.</title>
        <authorList>
            <person name="Minardi D."/>
            <person name="Studholme D.J."/>
            <person name="van der Giezen M."/>
            <person name="Pretto T."/>
            <person name="Oidtmann B."/>
        </authorList>
    </citation>
    <scope>NUCLEOTIDE SEQUENCE [LARGE SCALE GENOMIC DNA]</scope>
    <source>
        <strain evidence="1 2">KB13</strain>
    </source>
</reference>
<proteinExistence type="predicted"/>
<comment type="caution">
    <text evidence="1">The sequence shown here is derived from an EMBL/GenBank/DDBJ whole genome shotgun (WGS) entry which is preliminary data.</text>
</comment>
<dbReference type="AlphaFoldDB" id="A0A9X8DKP4"/>
<evidence type="ECO:0000313" key="2">
    <source>
        <dbReference type="Proteomes" id="UP000275652"/>
    </source>
</evidence>
<dbReference type="Gene3D" id="1.10.10.60">
    <property type="entry name" value="Homeodomain-like"/>
    <property type="match status" value="1"/>
</dbReference>